<dbReference type="PANTHER" id="PTHR11142:SF0">
    <property type="entry name" value="TRNA PSEUDOURIDINE SYNTHASE-LIKE 1"/>
    <property type="match status" value="1"/>
</dbReference>
<dbReference type="GO" id="GO:0009982">
    <property type="term" value="F:pseudouridine synthase activity"/>
    <property type="evidence" value="ECO:0007669"/>
    <property type="project" value="InterPro"/>
</dbReference>
<dbReference type="FunFam" id="3.30.70.580:FF:000001">
    <property type="entry name" value="tRNA pseudouridine synthase A"/>
    <property type="match status" value="1"/>
</dbReference>
<name>A0A381ZDI9_9ZZZZ</name>
<evidence type="ECO:0000259" key="4">
    <source>
        <dbReference type="Pfam" id="PF01416"/>
    </source>
</evidence>
<feature type="domain" description="Pseudouridine synthase I TruA alpha/beta" evidence="4">
    <location>
        <begin position="143"/>
        <end position="244"/>
    </location>
</feature>
<dbReference type="SUPFAM" id="SSF55120">
    <property type="entry name" value="Pseudouridine synthase"/>
    <property type="match status" value="1"/>
</dbReference>
<evidence type="ECO:0000256" key="1">
    <source>
        <dbReference type="ARBA" id="ARBA00009375"/>
    </source>
</evidence>
<proteinExistence type="inferred from homology"/>
<feature type="domain" description="Pseudouridine synthase I TruA alpha/beta" evidence="4">
    <location>
        <begin position="6"/>
        <end position="101"/>
    </location>
</feature>
<dbReference type="HAMAP" id="MF_00171">
    <property type="entry name" value="TruA"/>
    <property type="match status" value="1"/>
</dbReference>
<dbReference type="InterPro" id="IPR020103">
    <property type="entry name" value="PsdUridine_synth_cat_dom_sf"/>
</dbReference>
<evidence type="ECO:0000256" key="2">
    <source>
        <dbReference type="ARBA" id="ARBA00022694"/>
    </source>
</evidence>
<dbReference type="EMBL" id="UINC01020781">
    <property type="protein sequence ID" value="SVA86922.1"/>
    <property type="molecule type" value="Genomic_DNA"/>
</dbReference>
<dbReference type="CDD" id="cd02570">
    <property type="entry name" value="PseudoU_synth_EcTruA"/>
    <property type="match status" value="1"/>
</dbReference>
<comment type="similarity">
    <text evidence="1">Belongs to the tRNA pseudouridine synthase TruA family.</text>
</comment>
<dbReference type="PANTHER" id="PTHR11142">
    <property type="entry name" value="PSEUDOURIDYLATE SYNTHASE"/>
    <property type="match status" value="1"/>
</dbReference>
<keyword evidence="2" id="KW-0819">tRNA processing</keyword>
<dbReference type="Pfam" id="PF01416">
    <property type="entry name" value="PseudoU_synth_1"/>
    <property type="match status" value="2"/>
</dbReference>
<dbReference type="InterPro" id="IPR020094">
    <property type="entry name" value="TruA/RsuA/RluB/E/F_N"/>
</dbReference>
<accession>A0A381ZDI9</accession>
<dbReference type="AlphaFoldDB" id="A0A381ZDI9"/>
<dbReference type="NCBIfam" id="TIGR00071">
    <property type="entry name" value="hisT_truA"/>
    <property type="match status" value="1"/>
</dbReference>
<protein>
    <recommendedName>
        <fullName evidence="4">Pseudouridine synthase I TruA alpha/beta domain-containing protein</fullName>
    </recommendedName>
</protein>
<sequence length="255" mass="28289">MKVASIVEYEGTKYHGFQYQVEVSTVQGELEKSIQKLTGEKIRVSGAGRTDAGVHASGQVISFDLTSSTDFKSVARGINHYLPDDIALKSVYEVGELFDPRRDAVSRVYRYKIWNSSVRTPLMRRVTTQISGKLDLTAMTEGAAIYLGTHDFGNFSGSLNIEGATTVRRIVNSEICQEGHVIDYTVEGNAFLPHQVRRMMGALVDVGRKIISMEDLGRMVECNSDKIAHSLPPQGLSLEEVRYDGFPPSKQKYSC</sequence>
<evidence type="ECO:0000313" key="5">
    <source>
        <dbReference type="EMBL" id="SVA86922.1"/>
    </source>
</evidence>
<dbReference type="InterPro" id="IPR001406">
    <property type="entry name" value="PsdUridine_synth_TruA"/>
</dbReference>
<dbReference type="GO" id="GO:0003723">
    <property type="term" value="F:RNA binding"/>
    <property type="evidence" value="ECO:0007669"/>
    <property type="project" value="InterPro"/>
</dbReference>
<dbReference type="Gene3D" id="3.30.70.660">
    <property type="entry name" value="Pseudouridine synthase I, catalytic domain, C-terminal subdomain"/>
    <property type="match status" value="1"/>
</dbReference>
<dbReference type="PIRSF" id="PIRSF001430">
    <property type="entry name" value="tRNA_psdUrid_synth"/>
    <property type="match status" value="1"/>
</dbReference>
<dbReference type="Gene3D" id="3.30.70.580">
    <property type="entry name" value="Pseudouridine synthase I, catalytic domain, N-terminal subdomain"/>
    <property type="match status" value="1"/>
</dbReference>
<dbReference type="InterPro" id="IPR020097">
    <property type="entry name" value="PsdUridine_synth_TruA_a/b_dom"/>
</dbReference>
<gene>
    <name evidence="5" type="ORF">METZ01_LOCUS139776</name>
</gene>
<reference evidence="5" key="1">
    <citation type="submission" date="2018-05" db="EMBL/GenBank/DDBJ databases">
        <authorList>
            <person name="Lanie J.A."/>
            <person name="Ng W.-L."/>
            <person name="Kazmierczak K.M."/>
            <person name="Andrzejewski T.M."/>
            <person name="Davidsen T.M."/>
            <person name="Wayne K.J."/>
            <person name="Tettelin H."/>
            <person name="Glass J.I."/>
            <person name="Rusch D."/>
            <person name="Podicherti R."/>
            <person name="Tsui H.-C.T."/>
            <person name="Winkler M.E."/>
        </authorList>
    </citation>
    <scope>NUCLEOTIDE SEQUENCE</scope>
</reference>
<evidence type="ECO:0000256" key="3">
    <source>
        <dbReference type="ARBA" id="ARBA00023235"/>
    </source>
</evidence>
<keyword evidence="3" id="KW-0413">Isomerase</keyword>
<organism evidence="5">
    <name type="scientific">marine metagenome</name>
    <dbReference type="NCBI Taxonomy" id="408172"/>
    <lineage>
        <taxon>unclassified sequences</taxon>
        <taxon>metagenomes</taxon>
        <taxon>ecological metagenomes</taxon>
    </lineage>
</organism>
<dbReference type="GO" id="GO:0031119">
    <property type="term" value="P:tRNA pseudouridine synthesis"/>
    <property type="evidence" value="ECO:0007669"/>
    <property type="project" value="TreeGrafter"/>
</dbReference>
<dbReference type="InterPro" id="IPR020095">
    <property type="entry name" value="PsdUridine_synth_TruA_C"/>
</dbReference>